<evidence type="ECO:0000313" key="6">
    <source>
        <dbReference type="Proteomes" id="UP000315750"/>
    </source>
</evidence>
<feature type="compositionally biased region" description="Low complexity" evidence="2">
    <location>
        <begin position="26"/>
        <end position="47"/>
    </location>
</feature>
<feature type="signal peptide" evidence="3">
    <location>
        <begin position="1"/>
        <end position="22"/>
    </location>
</feature>
<keyword evidence="3" id="KW-0732">Signal</keyword>
<sequence precursor="true">MSTRYLTATLAAGCLLATIVLAQDQSDSTATSEPASSESAQADASEPTAEAKTPEKKESMVRHLVLLKFKANATDKQIATVEKAFAGLSTKIDLVEDLEWGTDNSPEGLAQGFTHCFMLTFKSAKDRDAYLPHPAHKEFVEVLKPHLDEALVIDYSPK</sequence>
<dbReference type="PANTHER" id="PTHR33178:SF10">
    <property type="entry name" value="STRESS-RESPONSE A_B BARREL DOMAIN-CONTAINING PROTEIN"/>
    <property type="match status" value="1"/>
</dbReference>
<feature type="domain" description="Stress-response A/B barrel" evidence="4">
    <location>
        <begin position="61"/>
        <end position="155"/>
    </location>
</feature>
<feature type="region of interest" description="Disordered" evidence="2">
    <location>
        <begin position="26"/>
        <end position="58"/>
    </location>
</feature>
<evidence type="ECO:0000313" key="5">
    <source>
        <dbReference type="EMBL" id="QDU54582.1"/>
    </source>
</evidence>
<dbReference type="AlphaFoldDB" id="A0A518AIN0"/>
<evidence type="ECO:0000256" key="3">
    <source>
        <dbReference type="SAM" id="SignalP"/>
    </source>
</evidence>
<feature type="chain" id="PRO_5021949457" evidence="3">
    <location>
        <begin position="23"/>
        <end position="158"/>
    </location>
</feature>
<dbReference type="PROSITE" id="PS51502">
    <property type="entry name" value="S_R_A_B_BARREL"/>
    <property type="match status" value="1"/>
</dbReference>
<dbReference type="InterPro" id="IPR013097">
    <property type="entry name" value="Dabb"/>
</dbReference>
<gene>
    <name evidence="5" type="ORF">Pan181_07650</name>
</gene>
<dbReference type="InterPro" id="IPR011008">
    <property type="entry name" value="Dimeric_a/b-barrel"/>
</dbReference>
<dbReference type="Proteomes" id="UP000315750">
    <property type="component" value="Chromosome"/>
</dbReference>
<accession>A0A518AIN0</accession>
<name>A0A518AIN0_9BACT</name>
<dbReference type="InterPro" id="IPR044662">
    <property type="entry name" value="HS1/DABB1-like"/>
</dbReference>
<dbReference type="SMART" id="SM00886">
    <property type="entry name" value="Dabb"/>
    <property type="match status" value="1"/>
</dbReference>
<dbReference type="KEGG" id="amuc:Pan181_07650"/>
<comment type="subunit">
    <text evidence="1">Homodimer.</text>
</comment>
<dbReference type="SUPFAM" id="SSF54909">
    <property type="entry name" value="Dimeric alpha+beta barrel"/>
    <property type="match status" value="1"/>
</dbReference>
<keyword evidence="6" id="KW-1185">Reference proteome</keyword>
<dbReference type="Gene3D" id="3.30.70.100">
    <property type="match status" value="1"/>
</dbReference>
<evidence type="ECO:0000256" key="1">
    <source>
        <dbReference type="ARBA" id="ARBA00011738"/>
    </source>
</evidence>
<evidence type="ECO:0000259" key="4">
    <source>
        <dbReference type="PROSITE" id="PS51502"/>
    </source>
</evidence>
<organism evidence="5 6">
    <name type="scientific">Aeoliella mucimassa</name>
    <dbReference type="NCBI Taxonomy" id="2527972"/>
    <lineage>
        <taxon>Bacteria</taxon>
        <taxon>Pseudomonadati</taxon>
        <taxon>Planctomycetota</taxon>
        <taxon>Planctomycetia</taxon>
        <taxon>Pirellulales</taxon>
        <taxon>Lacipirellulaceae</taxon>
        <taxon>Aeoliella</taxon>
    </lineage>
</organism>
<protein>
    <submittedName>
        <fullName evidence="5">Stress responsive A/B Barrel Domain protein</fullName>
    </submittedName>
</protein>
<evidence type="ECO:0000256" key="2">
    <source>
        <dbReference type="SAM" id="MobiDB-lite"/>
    </source>
</evidence>
<reference evidence="5 6" key="1">
    <citation type="submission" date="2019-02" db="EMBL/GenBank/DDBJ databases">
        <title>Deep-cultivation of Planctomycetes and their phenomic and genomic characterization uncovers novel biology.</title>
        <authorList>
            <person name="Wiegand S."/>
            <person name="Jogler M."/>
            <person name="Boedeker C."/>
            <person name="Pinto D."/>
            <person name="Vollmers J."/>
            <person name="Rivas-Marin E."/>
            <person name="Kohn T."/>
            <person name="Peeters S.H."/>
            <person name="Heuer A."/>
            <person name="Rast P."/>
            <person name="Oberbeckmann S."/>
            <person name="Bunk B."/>
            <person name="Jeske O."/>
            <person name="Meyerdierks A."/>
            <person name="Storesund J.E."/>
            <person name="Kallscheuer N."/>
            <person name="Luecker S."/>
            <person name="Lage O.M."/>
            <person name="Pohl T."/>
            <person name="Merkel B.J."/>
            <person name="Hornburger P."/>
            <person name="Mueller R.-W."/>
            <person name="Bruemmer F."/>
            <person name="Labrenz M."/>
            <person name="Spormann A.M."/>
            <person name="Op den Camp H."/>
            <person name="Overmann J."/>
            <person name="Amann R."/>
            <person name="Jetten M.S.M."/>
            <person name="Mascher T."/>
            <person name="Medema M.H."/>
            <person name="Devos D.P."/>
            <person name="Kaster A.-K."/>
            <person name="Ovreas L."/>
            <person name="Rohde M."/>
            <person name="Galperin M.Y."/>
            <person name="Jogler C."/>
        </authorList>
    </citation>
    <scope>NUCLEOTIDE SEQUENCE [LARGE SCALE GENOMIC DNA]</scope>
    <source>
        <strain evidence="5 6">Pan181</strain>
    </source>
</reference>
<dbReference type="RefSeq" id="WP_231943742.1">
    <property type="nucleotide sequence ID" value="NZ_CP036278.1"/>
</dbReference>
<proteinExistence type="predicted"/>
<dbReference type="PANTHER" id="PTHR33178">
    <property type="match status" value="1"/>
</dbReference>
<dbReference type="Pfam" id="PF07876">
    <property type="entry name" value="Dabb"/>
    <property type="match status" value="1"/>
</dbReference>
<dbReference type="EMBL" id="CP036278">
    <property type="protein sequence ID" value="QDU54582.1"/>
    <property type="molecule type" value="Genomic_DNA"/>
</dbReference>